<name>A0ABQ1EZ14_9BACL</name>
<dbReference type="Proteomes" id="UP000615455">
    <property type="component" value="Unassembled WGS sequence"/>
</dbReference>
<sequence>MHDEFVWGIFVAENTGRLPNFFPIALYTTSDRALENIVFARTPVPYSIS</sequence>
<protein>
    <submittedName>
        <fullName evidence="1">Uncharacterized protein</fullName>
    </submittedName>
</protein>
<accession>A0ABQ1EZ14</accession>
<organism evidence="1 2">
    <name type="scientific">Paenibacillus marchantiophytorum</name>
    <dbReference type="NCBI Taxonomy" id="1619310"/>
    <lineage>
        <taxon>Bacteria</taxon>
        <taxon>Bacillati</taxon>
        <taxon>Bacillota</taxon>
        <taxon>Bacilli</taxon>
        <taxon>Bacillales</taxon>
        <taxon>Paenibacillaceae</taxon>
        <taxon>Paenibacillus</taxon>
    </lineage>
</organism>
<proteinExistence type="predicted"/>
<gene>
    <name evidence="1" type="ORF">GCM10008018_44190</name>
</gene>
<evidence type="ECO:0000313" key="2">
    <source>
        <dbReference type="Proteomes" id="UP000615455"/>
    </source>
</evidence>
<evidence type="ECO:0000313" key="1">
    <source>
        <dbReference type="EMBL" id="GFZ93037.1"/>
    </source>
</evidence>
<comment type="caution">
    <text evidence="1">The sequence shown here is derived from an EMBL/GenBank/DDBJ whole genome shotgun (WGS) entry which is preliminary data.</text>
</comment>
<dbReference type="EMBL" id="BMHE01000026">
    <property type="protein sequence ID" value="GFZ93037.1"/>
    <property type="molecule type" value="Genomic_DNA"/>
</dbReference>
<reference evidence="2" key="1">
    <citation type="journal article" date="2019" name="Int. J. Syst. Evol. Microbiol.">
        <title>The Global Catalogue of Microorganisms (GCM) 10K type strain sequencing project: providing services to taxonomists for standard genome sequencing and annotation.</title>
        <authorList>
            <consortium name="The Broad Institute Genomics Platform"/>
            <consortium name="The Broad Institute Genome Sequencing Center for Infectious Disease"/>
            <person name="Wu L."/>
            <person name="Ma J."/>
        </authorList>
    </citation>
    <scope>NUCLEOTIDE SEQUENCE [LARGE SCALE GENOMIC DNA]</scope>
    <source>
        <strain evidence="2">CGMCC 1.15043</strain>
    </source>
</reference>
<keyword evidence="2" id="KW-1185">Reference proteome</keyword>